<evidence type="ECO:0000313" key="1">
    <source>
        <dbReference type="EMBL" id="KAJ8871508.1"/>
    </source>
</evidence>
<organism evidence="1 2">
    <name type="scientific">Dryococelus australis</name>
    <dbReference type="NCBI Taxonomy" id="614101"/>
    <lineage>
        <taxon>Eukaryota</taxon>
        <taxon>Metazoa</taxon>
        <taxon>Ecdysozoa</taxon>
        <taxon>Arthropoda</taxon>
        <taxon>Hexapoda</taxon>
        <taxon>Insecta</taxon>
        <taxon>Pterygota</taxon>
        <taxon>Neoptera</taxon>
        <taxon>Polyneoptera</taxon>
        <taxon>Phasmatodea</taxon>
        <taxon>Verophasmatodea</taxon>
        <taxon>Anareolatae</taxon>
        <taxon>Phasmatidae</taxon>
        <taxon>Eurycanthinae</taxon>
        <taxon>Dryococelus</taxon>
    </lineage>
</organism>
<sequence>MINCLICSEKCLNRNPPLEQMYGKFVQKYLAMRHMVVIPASQLFSSPTYYIPHHCANKLENLTTKELMPHQKIKSHQNFQCTVCCCCLKTVTYRVSLSQYLATRTLQQSTEDEKDKFPVATSVLRQMFMFMMSQGLLCQVSLNPPTGIDLLTSPKNMALFHATTFING</sequence>
<protein>
    <submittedName>
        <fullName evidence="1">Uncharacterized protein</fullName>
    </submittedName>
</protein>
<dbReference type="Proteomes" id="UP001159363">
    <property type="component" value="Chromosome 11"/>
</dbReference>
<comment type="caution">
    <text evidence="1">The sequence shown here is derived from an EMBL/GenBank/DDBJ whole genome shotgun (WGS) entry which is preliminary data.</text>
</comment>
<reference evidence="1 2" key="1">
    <citation type="submission" date="2023-02" db="EMBL/GenBank/DDBJ databases">
        <title>LHISI_Scaffold_Assembly.</title>
        <authorList>
            <person name="Stuart O.P."/>
            <person name="Cleave R."/>
            <person name="Magrath M.J.L."/>
            <person name="Mikheyev A.S."/>
        </authorList>
    </citation>
    <scope>NUCLEOTIDE SEQUENCE [LARGE SCALE GENOMIC DNA]</scope>
    <source>
        <strain evidence="1">Daus_M_001</strain>
        <tissue evidence="1">Leg muscle</tissue>
    </source>
</reference>
<name>A0ABQ9GHL6_9NEOP</name>
<gene>
    <name evidence="1" type="ORF">PR048_027830</name>
</gene>
<accession>A0ABQ9GHL6</accession>
<proteinExistence type="predicted"/>
<dbReference type="EMBL" id="JARBHB010000012">
    <property type="protein sequence ID" value="KAJ8871508.1"/>
    <property type="molecule type" value="Genomic_DNA"/>
</dbReference>
<keyword evidence="2" id="KW-1185">Reference proteome</keyword>
<evidence type="ECO:0000313" key="2">
    <source>
        <dbReference type="Proteomes" id="UP001159363"/>
    </source>
</evidence>